<evidence type="ECO:0000256" key="6">
    <source>
        <dbReference type="ARBA" id="ARBA00023077"/>
    </source>
</evidence>
<keyword evidence="5 10" id="KW-0812">Transmembrane</keyword>
<dbReference type="InterPro" id="IPR036942">
    <property type="entry name" value="Beta-barrel_TonB_sf"/>
</dbReference>
<proteinExistence type="inferred from homology"/>
<dbReference type="InterPro" id="IPR012910">
    <property type="entry name" value="Plug_dom"/>
</dbReference>
<evidence type="ECO:0000256" key="9">
    <source>
        <dbReference type="ARBA" id="ARBA00023237"/>
    </source>
</evidence>
<dbReference type="InterPro" id="IPR039426">
    <property type="entry name" value="TonB-dep_rcpt-like"/>
</dbReference>
<gene>
    <name evidence="14" type="ORF">SAMN05421881_101532</name>
</gene>
<reference evidence="14 15" key="1">
    <citation type="submission" date="2016-10" db="EMBL/GenBank/DDBJ databases">
        <authorList>
            <person name="de Groot N.N."/>
        </authorList>
    </citation>
    <scope>NUCLEOTIDE SEQUENCE [LARGE SCALE GENOMIC DNA]</scope>
    <source>
        <strain evidence="14 15">Nm1</strain>
    </source>
</reference>
<dbReference type="SUPFAM" id="SSF56935">
    <property type="entry name" value="Porins"/>
    <property type="match status" value="1"/>
</dbReference>
<evidence type="ECO:0000256" key="2">
    <source>
        <dbReference type="ARBA" id="ARBA00009810"/>
    </source>
</evidence>
<evidence type="ECO:0000259" key="12">
    <source>
        <dbReference type="Pfam" id="PF00593"/>
    </source>
</evidence>
<dbReference type="OrthoDB" id="9795928at2"/>
<evidence type="ECO:0000313" key="14">
    <source>
        <dbReference type="EMBL" id="SDY02629.1"/>
    </source>
</evidence>
<keyword evidence="8" id="KW-0675">Receptor</keyword>
<evidence type="ECO:0000256" key="8">
    <source>
        <dbReference type="ARBA" id="ARBA00023170"/>
    </source>
</evidence>
<dbReference type="PROSITE" id="PS52016">
    <property type="entry name" value="TONB_DEPENDENT_REC_3"/>
    <property type="match status" value="1"/>
</dbReference>
<keyword evidence="15" id="KW-1185">Reference proteome</keyword>
<evidence type="ECO:0000256" key="3">
    <source>
        <dbReference type="ARBA" id="ARBA00022448"/>
    </source>
</evidence>
<organism evidence="14 15">
    <name type="scientific">Nitrosomonas halophila</name>
    <dbReference type="NCBI Taxonomy" id="44576"/>
    <lineage>
        <taxon>Bacteria</taxon>
        <taxon>Pseudomonadati</taxon>
        <taxon>Pseudomonadota</taxon>
        <taxon>Betaproteobacteria</taxon>
        <taxon>Nitrosomonadales</taxon>
        <taxon>Nitrosomonadaceae</taxon>
        <taxon>Nitrosomonas</taxon>
    </lineage>
</organism>
<evidence type="ECO:0000256" key="7">
    <source>
        <dbReference type="ARBA" id="ARBA00023136"/>
    </source>
</evidence>
<dbReference type="PANTHER" id="PTHR30069:SF40">
    <property type="entry name" value="TONB-DEPENDENT RECEPTOR NMB0964-RELATED"/>
    <property type="match status" value="1"/>
</dbReference>
<keyword evidence="6 11" id="KW-0798">TonB box</keyword>
<dbReference type="Gene3D" id="2.170.130.10">
    <property type="entry name" value="TonB-dependent receptor, plug domain"/>
    <property type="match status" value="1"/>
</dbReference>
<comment type="subcellular location">
    <subcellularLocation>
        <location evidence="1 10">Cell outer membrane</location>
        <topology evidence="1 10">Multi-pass membrane protein</topology>
    </subcellularLocation>
</comment>
<evidence type="ECO:0000313" key="15">
    <source>
        <dbReference type="Proteomes" id="UP000198640"/>
    </source>
</evidence>
<evidence type="ECO:0000256" key="11">
    <source>
        <dbReference type="RuleBase" id="RU003357"/>
    </source>
</evidence>
<evidence type="ECO:0000256" key="5">
    <source>
        <dbReference type="ARBA" id="ARBA00022692"/>
    </source>
</evidence>
<dbReference type="GO" id="GO:0044718">
    <property type="term" value="P:siderophore transmembrane transport"/>
    <property type="evidence" value="ECO:0007669"/>
    <property type="project" value="TreeGrafter"/>
</dbReference>
<dbReference type="Proteomes" id="UP000198640">
    <property type="component" value="Unassembled WGS sequence"/>
</dbReference>
<sequence>MSRIRANLAPLPAWMLLAFLTIPVVQAESVLQPVPEEIEEARSQTVQKENIQLLDTMVIKTTAQSAEAVSKMSDRELRLRAADTLGKTLEREPGVHNLSYGPGVGQVVIRGMGGPRVRVMQNGIGTHDASGMSQDYAIAAETMLADRITVYRGPAALRFGGNAVGGMVDIKHQRIPDKIPKNGFAGRTEFRFDHNPGEKAGMIGLDMGKNRVALHLDYFHRAGGNTHIPGYALDEKAIVEQFQVQPTGNSKGVIQNSRTQSQGGSAGISVVGDAGYVGGSYHELTKNYGVPPAIPGRGDEDLYGPEAVRIDMRQRRFDLEGLWATPWEFLPSIEAKLGYIDYAHDEKDRGSPLMRLQNKVWESRLEFNHQHDGWLDGIAGFQWQDRQFSQYGFQTFTPASDISTLGLFLTETLMLADRVSLEFGARYDHQTTTPKDDAVRIPGVVAPLPLPGQLRFNTYSLAASLNYEAFAGGIIHLNWQRAQRAPDIQELLTSGPHFATRSFELGRMDLKREQADHFELGLNLAHNGFSLLANGYYKRIDNFIYLQNQGLFFNFSPEPPRFQLACANLQNCLPVFGYQGDDADFWGYETELHIPLPFSAYSPHLKLFSDYVRGWFRDGALGDVPRLPPLRAGFELTASHGPWQAGLRYTRALAQNRPGLKETSTDGYDRLDLDMSYDWKATNRIKLLLFSKVSNMTQSVIRNSTSFLRNFAPEPGFSFEAGLRATF</sequence>
<dbReference type="Gene3D" id="2.40.170.20">
    <property type="entry name" value="TonB-dependent receptor, beta-barrel domain"/>
    <property type="match status" value="1"/>
</dbReference>
<evidence type="ECO:0000259" key="13">
    <source>
        <dbReference type="Pfam" id="PF07715"/>
    </source>
</evidence>
<evidence type="ECO:0000256" key="1">
    <source>
        <dbReference type="ARBA" id="ARBA00004571"/>
    </source>
</evidence>
<feature type="domain" description="TonB-dependent receptor plug" evidence="13">
    <location>
        <begin position="64"/>
        <end position="166"/>
    </location>
</feature>
<evidence type="ECO:0000256" key="4">
    <source>
        <dbReference type="ARBA" id="ARBA00022452"/>
    </source>
</evidence>
<keyword evidence="7 10" id="KW-0472">Membrane</keyword>
<keyword evidence="3 10" id="KW-0813">Transport</keyword>
<dbReference type="Pfam" id="PF00593">
    <property type="entry name" value="TonB_dep_Rec_b-barrel"/>
    <property type="match status" value="1"/>
</dbReference>
<feature type="domain" description="TonB-dependent receptor-like beta-barrel" evidence="12">
    <location>
        <begin position="282"/>
        <end position="683"/>
    </location>
</feature>
<dbReference type="STRING" id="44576.SAMN05421881_101532"/>
<dbReference type="InterPro" id="IPR000531">
    <property type="entry name" value="Beta-barrel_TonB"/>
</dbReference>
<dbReference type="GO" id="GO:0015344">
    <property type="term" value="F:siderophore uptake transmembrane transporter activity"/>
    <property type="evidence" value="ECO:0007669"/>
    <property type="project" value="TreeGrafter"/>
</dbReference>
<keyword evidence="4 10" id="KW-1134">Transmembrane beta strand</keyword>
<dbReference type="PANTHER" id="PTHR30069">
    <property type="entry name" value="TONB-DEPENDENT OUTER MEMBRANE RECEPTOR"/>
    <property type="match status" value="1"/>
</dbReference>
<dbReference type="Pfam" id="PF07715">
    <property type="entry name" value="Plug"/>
    <property type="match status" value="1"/>
</dbReference>
<accession>A0A1H3GK38</accession>
<name>A0A1H3GK38_9PROT</name>
<dbReference type="InterPro" id="IPR037066">
    <property type="entry name" value="Plug_dom_sf"/>
</dbReference>
<protein>
    <submittedName>
        <fullName evidence="14">Iron complex outermembrane recepter protein</fullName>
    </submittedName>
</protein>
<evidence type="ECO:0000256" key="10">
    <source>
        <dbReference type="PROSITE-ProRule" id="PRU01360"/>
    </source>
</evidence>
<keyword evidence="9 10" id="KW-0998">Cell outer membrane</keyword>
<dbReference type="EMBL" id="FNOY01000015">
    <property type="protein sequence ID" value="SDY02629.1"/>
    <property type="molecule type" value="Genomic_DNA"/>
</dbReference>
<dbReference type="GO" id="GO:0009279">
    <property type="term" value="C:cell outer membrane"/>
    <property type="evidence" value="ECO:0007669"/>
    <property type="project" value="UniProtKB-SubCell"/>
</dbReference>
<dbReference type="AlphaFoldDB" id="A0A1H3GK38"/>
<comment type="similarity">
    <text evidence="2 10 11">Belongs to the TonB-dependent receptor family.</text>
</comment>